<comment type="caution">
    <text evidence="3">The sequence shown here is derived from an EMBL/GenBank/DDBJ whole genome shotgun (WGS) entry which is preliminary data.</text>
</comment>
<feature type="chain" id="PRO_5045839966" evidence="1">
    <location>
        <begin position="31"/>
        <end position="315"/>
    </location>
</feature>
<dbReference type="RefSeq" id="WP_268058860.1">
    <property type="nucleotide sequence ID" value="NZ_JAPOHA010000011.1"/>
</dbReference>
<protein>
    <submittedName>
        <fullName evidence="3">Peptidoglycan-binding domain-containing protein</fullName>
    </submittedName>
</protein>
<dbReference type="Gene3D" id="3.90.1720.10">
    <property type="entry name" value="endopeptidase domain like (from Nostoc punctiforme)"/>
    <property type="match status" value="1"/>
</dbReference>
<proteinExistence type="predicted"/>
<feature type="signal peptide" evidence="1">
    <location>
        <begin position="1"/>
        <end position="30"/>
    </location>
</feature>
<dbReference type="InterPro" id="IPR036366">
    <property type="entry name" value="PGBDSf"/>
</dbReference>
<keyword evidence="1" id="KW-0732">Signal</keyword>
<evidence type="ECO:0000259" key="2">
    <source>
        <dbReference type="Pfam" id="PF01471"/>
    </source>
</evidence>
<evidence type="ECO:0000313" key="3">
    <source>
        <dbReference type="EMBL" id="MCY1714803.1"/>
    </source>
</evidence>
<dbReference type="Proteomes" id="UP001082703">
    <property type="component" value="Unassembled WGS sequence"/>
</dbReference>
<dbReference type="EMBL" id="JAPOHA010000011">
    <property type="protein sequence ID" value="MCY1714803.1"/>
    <property type="molecule type" value="Genomic_DNA"/>
</dbReference>
<dbReference type="Pfam" id="PF01471">
    <property type="entry name" value="PG_binding_1"/>
    <property type="match status" value="1"/>
</dbReference>
<reference evidence="3 4" key="1">
    <citation type="submission" date="2022-11" db="EMBL/GenBank/DDBJ databases">
        <authorList>
            <person name="Caiyu Z."/>
        </authorList>
    </citation>
    <scope>NUCLEOTIDE SEQUENCE [LARGE SCALE GENOMIC DNA]</scope>
    <source>
        <strain evidence="3 4">YR-4</strain>
    </source>
</reference>
<dbReference type="InterPro" id="IPR036365">
    <property type="entry name" value="PGBD-like_sf"/>
</dbReference>
<feature type="domain" description="Peptidoglycan binding-like" evidence="2">
    <location>
        <begin position="244"/>
        <end position="299"/>
    </location>
</feature>
<name>A0ABT4BXP5_9FIRM</name>
<dbReference type="SUPFAM" id="SSF47090">
    <property type="entry name" value="PGBD-like"/>
    <property type="match status" value="1"/>
</dbReference>
<evidence type="ECO:0000313" key="4">
    <source>
        <dbReference type="Proteomes" id="UP001082703"/>
    </source>
</evidence>
<evidence type="ECO:0000256" key="1">
    <source>
        <dbReference type="SAM" id="SignalP"/>
    </source>
</evidence>
<sequence>MKKSRLILSAFLAATVAVASFLTASPTAAAAEAKTGVGLSEHVLKAYDEGWKYHAGGFGQFFGSSRGTDCSGLIKSYLWWTDAASNPKPNLMAVAGSSGSMLESASAKGTINYSNPSSLPRIHGLILYQPGHVGVYVGDNMAVDNRDYGIDIKYEKVFGRSKPKWTMWFKLPQISYPTNGFVTYNGEKYYYENGQYVVDTTRTIKGVTYTFGESGTITATSNEEIRPVDKVKPIEYFPLKLQSQGSEVKKLEQRLKDLGYYESSVSAVYDDCVYNAVLSYQNAAGLKTTGIADANTLKSIYAANAVKNPAAQTKN</sequence>
<dbReference type="Gene3D" id="1.10.101.10">
    <property type="entry name" value="PGBD-like superfamily/PGBD"/>
    <property type="match status" value="1"/>
</dbReference>
<organism evidence="3 4">
    <name type="scientific">Caproiciproducens galactitolivorans</name>
    <dbReference type="NCBI Taxonomy" id="642589"/>
    <lineage>
        <taxon>Bacteria</taxon>
        <taxon>Bacillati</taxon>
        <taxon>Bacillota</taxon>
        <taxon>Clostridia</taxon>
        <taxon>Eubacteriales</taxon>
        <taxon>Acutalibacteraceae</taxon>
        <taxon>Caproiciproducens</taxon>
    </lineage>
</organism>
<gene>
    <name evidence="3" type="ORF">OUY18_11130</name>
</gene>
<accession>A0ABT4BXP5</accession>
<dbReference type="InterPro" id="IPR002477">
    <property type="entry name" value="Peptidoglycan-bd-like"/>
</dbReference>
<keyword evidence="4" id="KW-1185">Reference proteome</keyword>